<reference evidence="10 11" key="1">
    <citation type="submission" date="2018-05" db="EMBL/GenBank/DDBJ databases">
        <title>Genomic Encyclopedia of Type Strains, Phase IV (KMG-IV): sequencing the most valuable type-strain genomes for metagenomic binning, comparative biology and taxonomic classification.</title>
        <authorList>
            <person name="Goeker M."/>
        </authorList>
    </citation>
    <scope>NUCLEOTIDE SEQUENCE [LARGE SCALE GENOMIC DNA]</scope>
    <source>
        <strain evidence="10 11">JC118</strain>
    </source>
</reference>
<feature type="transmembrane region" description="Helical" evidence="8">
    <location>
        <begin position="12"/>
        <end position="31"/>
    </location>
</feature>
<keyword evidence="5 8" id="KW-0812">Transmembrane</keyword>
<feature type="transmembrane region" description="Helical" evidence="8">
    <location>
        <begin position="334"/>
        <end position="364"/>
    </location>
</feature>
<feature type="transmembrane region" description="Helical" evidence="8">
    <location>
        <begin position="178"/>
        <end position="197"/>
    </location>
</feature>
<gene>
    <name evidence="10" type="ORF">DES51_10844</name>
    <name evidence="9" type="ORF">MQE39_04830</name>
</gene>
<keyword evidence="7 8" id="KW-0472">Membrane</keyword>
<dbReference type="GO" id="GO:0055085">
    <property type="term" value="P:transmembrane transport"/>
    <property type="evidence" value="ECO:0007669"/>
    <property type="project" value="TreeGrafter"/>
</dbReference>
<protein>
    <submittedName>
        <fullName evidence="9">AI-2E family transporter</fullName>
    </submittedName>
    <submittedName>
        <fullName evidence="10">Putative PurR-regulated permease PerM</fullName>
    </submittedName>
</protein>
<feature type="transmembrane region" description="Helical" evidence="8">
    <location>
        <begin position="43"/>
        <end position="60"/>
    </location>
</feature>
<evidence type="ECO:0000313" key="9">
    <source>
        <dbReference type="EMBL" id="MDY5167445.1"/>
    </source>
</evidence>
<proteinExistence type="inferred from homology"/>
<feature type="transmembrane region" description="Helical" evidence="8">
    <location>
        <begin position="302"/>
        <end position="322"/>
    </location>
</feature>
<dbReference type="Pfam" id="PF01594">
    <property type="entry name" value="AI-2E_transport"/>
    <property type="match status" value="1"/>
</dbReference>
<dbReference type="GeneID" id="94439817"/>
<evidence type="ECO:0000256" key="8">
    <source>
        <dbReference type="SAM" id="Phobius"/>
    </source>
</evidence>
<dbReference type="OrthoDB" id="9793390at2"/>
<evidence type="ECO:0000256" key="3">
    <source>
        <dbReference type="ARBA" id="ARBA00022448"/>
    </source>
</evidence>
<evidence type="ECO:0000256" key="1">
    <source>
        <dbReference type="ARBA" id="ARBA00004651"/>
    </source>
</evidence>
<comment type="caution">
    <text evidence="10">The sequence shown here is derived from an EMBL/GenBank/DDBJ whole genome shotgun (WGS) entry which is preliminary data.</text>
</comment>
<dbReference type="PANTHER" id="PTHR21716">
    <property type="entry name" value="TRANSMEMBRANE PROTEIN"/>
    <property type="match status" value="1"/>
</dbReference>
<evidence type="ECO:0000256" key="2">
    <source>
        <dbReference type="ARBA" id="ARBA00009773"/>
    </source>
</evidence>
<reference evidence="9" key="2">
    <citation type="submission" date="2022-03" db="EMBL/GenBank/DDBJ databases">
        <title>First case of bacteraemia caused by Dielma fastidiosa in a patient hospitalised with diverticulitis.</title>
        <authorList>
            <person name="Forman-Ankjaer B."/>
            <person name="Hvid-Jensen F."/>
            <person name="Kobel C.M."/>
            <person name="Greve T."/>
        </authorList>
    </citation>
    <scope>NUCLEOTIDE SEQUENCE</scope>
    <source>
        <strain evidence="9">AUH_DF_2021</strain>
    </source>
</reference>
<accession>A0A2V2F6Q9</accession>
<dbReference type="PANTHER" id="PTHR21716:SF53">
    <property type="entry name" value="PERMEASE PERM-RELATED"/>
    <property type="match status" value="1"/>
</dbReference>
<dbReference type="EMBL" id="QJKH01000008">
    <property type="protein sequence ID" value="PXX78118.1"/>
    <property type="molecule type" value="Genomic_DNA"/>
</dbReference>
<evidence type="ECO:0000313" key="10">
    <source>
        <dbReference type="EMBL" id="PXX78118.1"/>
    </source>
</evidence>
<feature type="transmembrane region" description="Helical" evidence="8">
    <location>
        <begin position="276"/>
        <end position="295"/>
    </location>
</feature>
<comment type="subcellular location">
    <subcellularLocation>
        <location evidence="1">Cell membrane</location>
        <topology evidence="1">Multi-pass membrane protein</topology>
    </subcellularLocation>
</comment>
<keyword evidence="3" id="KW-0813">Transport</keyword>
<keyword evidence="11" id="KW-1185">Reference proteome</keyword>
<name>A0A2V2F6Q9_9FIRM</name>
<sequence length="386" mass="42985">MNLKLTEENRSKVIANSIVVVIGITVFFAFYRFDELRAGFDVMIGKLFPFIFGFAIAFLLDKPMMMFEEFLKKVGLKGKGVRNLAAILALILGFIMVSALLWLLIPQVLTSLFDLIDKAPGYLGHFFDFVNDVIVRENIDISYLYEFLGTDFEKELITNLTSFFSSSLPQMVTLTGKVTSTFFNIILGMMAGLYIMFEKENFILGIKRTTYAFCSKPVADYLSRFAKITADIFNNFIVGKAIDSVIIGVITYVLMTIFKMPYALLLSVIVGTTNMIPVFGPFIGAIPGVFILMIIHPLQGLYFALLILAIQQFDGNILGPIILGDKLGLPSLAILFAVVIGGGMFGILGMFIGVPIFAVIYTAVREVVEYRLNKKNLKVELNTKVE</sequence>
<comment type="similarity">
    <text evidence="2">Belongs to the autoinducer-2 exporter (AI-2E) (TC 2.A.86) family.</text>
</comment>
<evidence type="ECO:0000256" key="5">
    <source>
        <dbReference type="ARBA" id="ARBA00022692"/>
    </source>
</evidence>
<feature type="transmembrane region" description="Helical" evidence="8">
    <location>
        <begin position="245"/>
        <end position="270"/>
    </location>
</feature>
<dbReference type="RefSeq" id="WP_022936857.1">
    <property type="nucleotide sequence ID" value="NZ_BAABZA010000001.1"/>
</dbReference>
<organism evidence="10 11">
    <name type="scientific">Dielma fastidiosa</name>
    <dbReference type="NCBI Taxonomy" id="1034346"/>
    <lineage>
        <taxon>Bacteria</taxon>
        <taxon>Bacillati</taxon>
        <taxon>Bacillota</taxon>
        <taxon>Erysipelotrichia</taxon>
        <taxon>Erysipelotrichales</taxon>
        <taxon>Erysipelotrichaceae</taxon>
        <taxon>Dielma</taxon>
    </lineage>
</organism>
<dbReference type="STRING" id="1034346.GCA_000313565_00553"/>
<evidence type="ECO:0000313" key="11">
    <source>
        <dbReference type="Proteomes" id="UP000247612"/>
    </source>
</evidence>
<dbReference type="Proteomes" id="UP000247612">
    <property type="component" value="Unassembled WGS sequence"/>
</dbReference>
<feature type="transmembrane region" description="Helical" evidence="8">
    <location>
        <begin position="81"/>
        <end position="105"/>
    </location>
</feature>
<dbReference type="GO" id="GO:0005886">
    <property type="term" value="C:plasma membrane"/>
    <property type="evidence" value="ECO:0007669"/>
    <property type="project" value="UniProtKB-SubCell"/>
</dbReference>
<dbReference type="InterPro" id="IPR002549">
    <property type="entry name" value="AI-2E-like"/>
</dbReference>
<keyword evidence="6 8" id="KW-1133">Transmembrane helix</keyword>
<evidence type="ECO:0000256" key="7">
    <source>
        <dbReference type="ARBA" id="ARBA00023136"/>
    </source>
</evidence>
<evidence type="ECO:0000256" key="6">
    <source>
        <dbReference type="ARBA" id="ARBA00022989"/>
    </source>
</evidence>
<keyword evidence="4" id="KW-1003">Cell membrane</keyword>
<evidence type="ECO:0000256" key="4">
    <source>
        <dbReference type="ARBA" id="ARBA00022475"/>
    </source>
</evidence>
<dbReference type="EMBL" id="JALDAW010000011">
    <property type="protein sequence ID" value="MDY5167445.1"/>
    <property type="molecule type" value="Genomic_DNA"/>
</dbReference>
<dbReference type="Proteomes" id="UP001276902">
    <property type="component" value="Unassembled WGS sequence"/>
</dbReference>
<dbReference type="AlphaFoldDB" id="A0A2V2F6Q9"/>